<reference evidence="3" key="1">
    <citation type="journal article" date="2019" name="Int. J. Syst. Evol. Microbiol.">
        <title>The Global Catalogue of Microorganisms (GCM) 10K type strain sequencing project: providing services to taxonomists for standard genome sequencing and annotation.</title>
        <authorList>
            <consortium name="The Broad Institute Genomics Platform"/>
            <consortium name="The Broad Institute Genome Sequencing Center for Infectious Disease"/>
            <person name="Wu L."/>
            <person name="Ma J."/>
        </authorList>
    </citation>
    <scope>NUCLEOTIDE SEQUENCE [LARGE SCALE GENOMIC DNA]</scope>
    <source>
        <strain evidence="3">NBRC 108565</strain>
    </source>
</reference>
<evidence type="ECO:0000313" key="2">
    <source>
        <dbReference type="EMBL" id="BDZ40997.1"/>
    </source>
</evidence>
<sequence length="101" mass="10824">MLDTLSRSGEFQVPSQHSTIRFITASDPSRATLPPRAPTWRERRASALIPQGPSLPEQAQTPAVRYDEMSAVVNLLHASAPKTTTHAACTASPSRSTPAST</sequence>
<keyword evidence="3" id="KW-1185">Reference proteome</keyword>
<evidence type="ECO:0000256" key="1">
    <source>
        <dbReference type="SAM" id="MobiDB-lite"/>
    </source>
</evidence>
<feature type="compositionally biased region" description="Low complexity" evidence="1">
    <location>
        <begin position="87"/>
        <end position="101"/>
    </location>
</feature>
<dbReference type="EMBL" id="AP027729">
    <property type="protein sequence ID" value="BDZ40997.1"/>
    <property type="molecule type" value="Genomic_DNA"/>
</dbReference>
<feature type="region of interest" description="Disordered" evidence="1">
    <location>
        <begin position="79"/>
        <end position="101"/>
    </location>
</feature>
<evidence type="ECO:0000313" key="3">
    <source>
        <dbReference type="Proteomes" id="UP001321475"/>
    </source>
</evidence>
<accession>A0ABN6XBG4</accession>
<dbReference type="Proteomes" id="UP001321475">
    <property type="component" value="Chromosome"/>
</dbReference>
<protein>
    <submittedName>
        <fullName evidence="2">Uncharacterized protein</fullName>
    </submittedName>
</protein>
<gene>
    <name evidence="2" type="ORF">GCM10025865_02960</name>
</gene>
<name>A0ABN6XBG4_9CELL</name>
<organism evidence="2 3">
    <name type="scientific">Paraoerskovia sediminicola</name>
    <dbReference type="NCBI Taxonomy" id="1138587"/>
    <lineage>
        <taxon>Bacteria</taxon>
        <taxon>Bacillati</taxon>
        <taxon>Actinomycetota</taxon>
        <taxon>Actinomycetes</taxon>
        <taxon>Micrococcales</taxon>
        <taxon>Cellulomonadaceae</taxon>
        <taxon>Paraoerskovia</taxon>
    </lineage>
</organism>
<proteinExistence type="predicted"/>